<comment type="caution">
    <text evidence="4">The sequence shown here is derived from an EMBL/GenBank/DDBJ whole genome shotgun (WGS) entry which is preliminary data.</text>
</comment>
<protein>
    <recommendedName>
        <fullName evidence="3">Peptidase M11 gametolysin domain-containing protein</fullName>
    </recommendedName>
</protein>
<gene>
    <name evidence="4" type="ORF">Vafri_13772</name>
</gene>
<keyword evidence="2" id="KW-0732">Signal</keyword>
<feature type="domain" description="Peptidase M11 gametolysin" evidence="3">
    <location>
        <begin position="210"/>
        <end position="516"/>
    </location>
</feature>
<evidence type="ECO:0000256" key="2">
    <source>
        <dbReference type="SAM" id="SignalP"/>
    </source>
</evidence>
<feature type="region of interest" description="Disordered" evidence="1">
    <location>
        <begin position="615"/>
        <end position="639"/>
    </location>
</feature>
<reference evidence="4" key="1">
    <citation type="journal article" date="2021" name="Proc. Natl. Acad. Sci. U.S.A.">
        <title>Three genomes in the algal genus Volvox reveal the fate of a haploid sex-determining region after a transition to homothallism.</title>
        <authorList>
            <person name="Yamamoto K."/>
            <person name="Hamaji T."/>
            <person name="Kawai-Toyooka H."/>
            <person name="Matsuzaki R."/>
            <person name="Takahashi F."/>
            <person name="Nishimura Y."/>
            <person name="Kawachi M."/>
            <person name="Noguchi H."/>
            <person name="Minakuchi Y."/>
            <person name="Umen J.G."/>
            <person name="Toyoda A."/>
            <person name="Nozaki H."/>
        </authorList>
    </citation>
    <scope>NUCLEOTIDE SEQUENCE</scope>
    <source>
        <strain evidence="4">NIES-3780</strain>
    </source>
</reference>
<feature type="signal peptide" evidence="2">
    <location>
        <begin position="1"/>
        <end position="24"/>
    </location>
</feature>
<evidence type="ECO:0000256" key="1">
    <source>
        <dbReference type="SAM" id="MobiDB-lite"/>
    </source>
</evidence>
<proteinExistence type="predicted"/>
<dbReference type="Proteomes" id="UP000747399">
    <property type="component" value="Unassembled WGS sequence"/>
</dbReference>
<sequence>MAQRALLLAALLAASAALFGCALGQKSVSVTVYVEGTVSIFQSIAAGSSPKESFLTPPVEEPEFIYTLIDRATDKPSAFAAIRVNFSDKAASLLSDGDLVQAPLTLELPLEKAVLLGLDPESSPDDYAAGDSGRRLLISEAHEQARRMALDFNETRRSLQEVQTLLGLLNTLELLSFDQVATSDEPVIVEKSSEKDLFIVDGKQLEIRSVTFVFSSSSCNVFPPLDSNDIRQLWFNNDQGNGTLQNYFETCSYNQLTFNQEVNPIFDVDIPCVGSTAVGPYNFRTGYGNGKNTDNELFALPALAKSFLRRNYPGILERWSSYRRQIFIFPFNFQQQWFKPYATAQFGCSAKASDCWSWINPSMRESSLDVSRVFQALASNTGLKSSDAPGLPYGDPSDPLGDVWVNGIRENITCVNAPQSYKAGWSSPISRGHISAFTLPPGVHRDFILPAMGLNKSNHLRIITDNSTGFIDDSSLKSQRALFVSYRVSSQEAGGYDSGLYQGWNNRVWIHEFDSRANGQPAGKPSVLLKVLANERRSPDVPGWGMLGNNFTTVLPNGGGVTIFFKSRTSSSAKVSVCRSVTQNEGASKATCSDGLDNDCDGRVDSEDPDCASFITRTPPPATNKAKSTTSQPPPKSLMETIEGFHFDV</sequence>
<keyword evidence="5" id="KW-1185">Reference proteome</keyword>
<name>A0A8J4BCL5_9CHLO</name>
<evidence type="ECO:0000313" key="4">
    <source>
        <dbReference type="EMBL" id="GIL58774.1"/>
    </source>
</evidence>
<evidence type="ECO:0000313" key="5">
    <source>
        <dbReference type="Proteomes" id="UP000747399"/>
    </source>
</evidence>
<accession>A0A8J4BCL5</accession>
<feature type="chain" id="PRO_5035223305" description="Peptidase M11 gametolysin domain-containing protein" evidence="2">
    <location>
        <begin position="25"/>
        <end position="649"/>
    </location>
</feature>
<dbReference type="InterPro" id="IPR008752">
    <property type="entry name" value="Peptidase_M11"/>
</dbReference>
<dbReference type="PROSITE" id="PS51257">
    <property type="entry name" value="PROKAR_LIPOPROTEIN"/>
    <property type="match status" value="1"/>
</dbReference>
<dbReference type="EMBL" id="BNCO01000032">
    <property type="protein sequence ID" value="GIL58774.1"/>
    <property type="molecule type" value="Genomic_DNA"/>
</dbReference>
<dbReference type="Pfam" id="PF05548">
    <property type="entry name" value="Peptidase_M11"/>
    <property type="match status" value="1"/>
</dbReference>
<dbReference type="AlphaFoldDB" id="A0A8J4BCL5"/>
<evidence type="ECO:0000259" key="3">
    <source>
        <dbReference type="Pfam" id="PF05548"/>
    </source>
</evidence>
<organism evidence="4 5">
    <name type="scientific">Volvox africanus</name>
    <dbReference type="NCBI Taxonomy" id="51714"/>
    <lineage>
        <taxon>Eukaryota</taxon>
        <taxon>Viridiplantae</taxon>
        <taxon>Chlorophyta</taxon>
        <taxon>core chlorophytes</taxon>
        <taxon>Chlorophyceae</taxon>
        <taxon>CS clade</taxon>
        <taxon>Chlamydomonadales</taxon>
        <taxon>Volvocaceae</taxon>
        <taxon>Volvox</taxon>
    </lineage>
</organism>